<dbReference type="PANTHER" id="PTHR43744:SF9">
    <property type="entry name" value="POLYGALACTURONAN_RHAMNOGALACTURONAN TRANSPORT SYSTEM PERMEASE PROTEIN YTCP"/>
    <property type="match status" value="1"/>
</dbReference>
<evidence type="ECO:0000256" key="6">
    <source>
        <dbReference type="ARBA" id="ARBA00023136"/>
    </source>
</evidence>
<dbReference type="Gene3D" id="1.10.3720.10">
    <property type="entry name" value="MetI-like"/>
    <property type="match status" value="1"/>
</dbReference>
<dbReference type="RefSeq" id="WP_162370011.1">
    <property type="nucleotide sequence ID" value="NZ_JAAEEH010000012.1"/>
</dbReference>
<evidence type="ECO:0000256" key="5">
    <source>
        <dbReference type="ARBA" id="ARBA00022989"/>
    </source>
</evidence>
<comment type="subcellular location">
    <subcellularLocation>
        <location evidence="1 7">Cell membrane</location>
        <topology evidence="1 7">Multi-pass membrane protein</topology>
    </subcellularLocation>
</comment>
<evidence type="ECO:0000256" key="1">
    <source>
        <dbReference type="ARBA" id="ARBA00004651"/>
    </source>
</evidence>
<gene>
    <name evidence="9" type="ORF">GXN74_05990</name>
</gene>
<feature type="transmembrane region" description="Helical" evidence="7">
    <location>
        <begin position="14"/>
        <end position="39"/>
    </location>
</feature>
<feature type="domain" description="ABC transmembrane type-1" evidence="8">
    <location>
        <begin position="78"/>
        <end position="281"/>
    </location>
</feature>
<dbReference type="AlphaFoldDB" id="A0A7X5HV94"/>
<comment type="caution">
    <text evidence="9">The sequence shown here is derived from an EMBL/GenBank/DDBJ whole genome shotgun (WGS) entry which is preliminary data.</text>
</comment>
<evidence type="ECO:0000313" key="9">
    <source>
        <dbReference type="EMBL" id="NDL67287.1"/>
    </source>
</evidence>
<dbReference type="Pfam" id="PF00528">
    <property type="entry name" value="BPD_transp_1"/>
    <property type="match status" value="1"/>
</dbReference>
<dbReference type="Proteomes" id="UP000461585">
    <property type="component" value="Unassembled WGS sequence"/>
</dbReference>
<keyword evidence="10" id="KW-1185">Reference proteome</keyword>
<name>A0A7X5HV94_9FIRM</name>
<protein>
    <submittedName>
        <fullName evidence="9">Carbohydrate ABC transporter permease</fullName>
    </submittedName>
</protein>
<dbReference type="InterPro" id="IPR000515">
    <property type="entry name" value="MetI-like"/>
</dbReference>
<evidence type="ECO:0000256" key="4">
    <source>
        <dbReference type="ARBA" id="ARBA00022692"/>
    </source>
</evidence>
<evidence type="ECO:0000259" key="8">
    <source>
        <dbReference type="PROSITE" id="PS50928"/>
    </source>
</evidence>
<evidence type="ECO:0000256" key="3">
    <source>
        <dbReference type="ARBA" id="ARBA00022475"/>
    </source>
</evidence>
<keyword evidence="3" id="KW-1003">Cell membrane</keyword>
<keyword evidence="6 7" id="KW-0472">Membrane</keyword>
<dbReference type="SUPFAM" id="SSF161098">
    <property type="entry name" value="MetI-like"/>
    <property type="match status" value="1"/>
</dbReference>
<comment type="similarity">
    <text evidence="7">Belongs to the binding-protein-dependent transport system permease family.</text>
</comment>
<sequence length="297" mass="33543">MLRRFIRLSLADKLTYVIFALLLGMFLVFILFPVAYVFIGSFMDPNQLNSKGISLNWADYRLDGYVRILSNSSIIRGFGMSLFYSVAFAIVTVVISMTMAYPLSRMDFVGRKQVSTLLLITMFFGGGLIPTFLLVKNLGMYNTVWALILPNAVSAWNIILARTFLRNLPVELRESAELDGASNWMYFMKIALPLSKPIMAVLALYAFVGQWNSYFDAMIYLESRALYPLQLVLRAILIQNEVPPGMISAQQAMAELKKVAEMIKYSSIVISSVPLILLYPFFQKYFEKGVMIGSVKG</sequence>
<feature type="transmembrane region" description="Helical" evidence="7">
    <location>
        <begin position="114"/>
        <end position="133"/>
    </location>
</feature>
<feature type="transmembrane region" description="Helical" evidence="7">
    <location>
        <begin position="262"/>
        <end position="282"/>
    </location>
</feature>
<dbReference type="PANTHER" id="PTHR43744">
    <property type="entry name" value="ABC TRANSPORTER PERMEASE PROTEIN MG189-RELATED-RELATED"/>
    <property type="match status" value="1"/>
</dbReference>
<dbReference type="GO" id="GO:0005886">
    <property type="term" value="C:plasma membrane"/>
    <property type="evidence" value="ECO:0007669"/>
    <property type="project" value="UniProtKB-SubCell"/>
</dbReference>
<evidence type="ECO:0000256" key="7">
    <source>
        <dbReference type="RuleBase" id="RU363032"/>
    </source>
</evidence>
<keyword evidence="5 7" id="KW-1133">Transmembrane helix</keyword>
<evidence type="ECO:0000313" key="10">
    <source>
        <dbReference type="Proteomes" id="UP000461585"/>
    </source>
</evidence>
<evidence type="ECO:0000256" key="2">
    <source>
        <dbReference type="ARBA" id="ARBA00022448"/>
    </source>
</evidence>
<organism evidence="9 10">
    <name type="scientific">Anaerotalea alkaliphila</name>
    <dbReference type="NCBI Taxonomy" id="2662126"/>
    <lineage>
        <taxon>Bacteria</taxon>
        <taxon>Bacillati</taxon>
        <taxon>Bacillota</taxon>
        <taxon>Clostridia</taxon>
        <taxon>Eubacteriales</taxon>
        <taxon>Anaerotalea</taxon>
    </lineage>
</organism>
<dbReference type="CDD" id="cd06261">
    <property type="entry name" value="TM_PBP2"/>
    <property type="match status" value="1"/>
</dbReference>
<dbReference type="GO" id="GO:0055085">
    <property type="term" value="P:transmembrane transport"/>
    <property type="evidence" value="ECO:0007669"/>
    <property type="project" value="InterPro"/>
</dbReference>
<dbReference type="EMBL" id="JAAEEH010000012">
    <property type="protein sequence ID" value="NDL67287.1"/>
    <property type="molecule type" value="Genomic_DNA"/>
</dbReference>
<feature type="transmembrane region" description="Helical" evidence="7">
    <location>
        <begin position="186"/>
        <end position="208"/>
    </location>
</feature>
<accession>A0A7X5HV94</accession>
<proteinExistence type="inferred from homology"/>
<keyword evidence="2 7" id="KW-0813">Transport</keyword>
<feature type="transmembrane region" description="Helical" evidence="7">
    <location>
        <begin position="82"/>
        <end position="102"/>
    </location>
</feature>
<feature type="transmembrane region" description="Helical" evidence="7">
    <location>
        <begin position="145"/>
        <end position="165"/>
    </location>
</feature>
<keyword evidence="4 7" id="KW-0812">Transmembrane</keyword>
<reference evidence="9 10" key="1">
    <citation type="submission" date="2020-01" db="EMBL/GenBank/DDBJ databases">
        <title>Anaeroalcalibacter tamaniensis gen. nov., sp. nov., moderately halophilic strictly anaerobic fermenter bacterium from mud volcano of Taman peninsula.</title>
        <authorList>
            <person name="Frolova A."/>
            <person name="Merkel A.Y."/>
            <person name="Slobodkin A.I."/>
        </authorList>
    </citation>
    <scope>NUCLEOTIDE SEQUENCE [LARGE SCALE GENOMIC DNA]</scope>
    <source>
        <strain evidence="9 10">F-3ap</strain>
    </source>
</reference>
<dbReference type="InterPro" id="IPR035906">
    <property type="entry name" value="MetI-like_sf"/>
</dbReference>
<dbReference type="PROSITE" id="PS50928">
    <property type="entry name" value="ABC_TM1"/>
    <property type="match status" value="1"/>
</dbReference>